<comment type="caution">
    <text evidence="1">The sequence shown here is derived from an EMBL/GenBank/DDBJ whole genome shotgun (WGS) entry which is preliminary data.</text>
</comment>
<name>A0A179HSX5_PURLI</name>
<dbReference type="Proteomes" id="UP000078340">
    <property type="component" value="Unassembled WGS sequence"/>
</dbReference>
<reference evidence="1 2" key="1">
    <citation type="submission" date="2016-02" db="EMBL/GenBank/DDBJ databases">
        <title>Biosynthesis of antibiotic leucinostatins and their inhibition on Phytophthora in bio-control Purpureocillium lilacinum.</title>
        <authorList>
            <person name="Wang G."/>
            <person name="Liu Z."/>
            <person name="Lin R."/>
            <person name="Li E."/>
            <person name="Mao Z."/>
            <person name="Ling J."/>
            <person name="Yin W."/>
            <person name="Xie B."/>
        </authorList>
    </citation>
    <scope>NUCLEOTIDE SEQUENCE [LARGE SCALE GENOMIC DNA]</scope>
    <source>
        <strain evidence="1">PLFJ-1</strain>
    </source>
</reference>
<evidence type="ECO:0000313" key="2">
    <source>
        <dbReference type="Proteomes" id="UP000078340"/>
    </source>
</evidence>
<dbReference type="AlphaFoldDB" id="A0A179HSX5"/>
<gene>
    <name evidence="1" type="ORF">VFPFJ_04270</name>
</gene>
<organism evidence="1 2">
    <name type="scientific">Purpureocillium lilacinum</name>
    <name type="common">Paecilomyces lilacinus</name>
    <dbReference type="NCBI Taxonomy" id="33203"/>
    <lineage>
        <taxon>Eukaryota</taxon>
        <taxon>Fungi</taxon>
        <taxon>Dikarya</taxon>
        <taxon>Ascomycota</taxon>
        <taxon>Pezizomycotina</taxon>
        <taxon>Sordariomycetes</taxon>
        <taxon>Hypocreomycetidae</taxon>
        <taxon>Hypocreales</taxon>
        <taxon>Ophiocordycipitaceae</taxon>
        <taxon>Purpureocillium</taxon>
    </lineage>
</organism>
<sequence>MRRERGGSPALAVVLSNLGITVLWPVVPPYLPLQLPSSSSCLPQRPPCTEVGRNNLEVPSCLARRVCTSRQVLGDIQSCFVPRRCCNWPASAHASNSSSTRLAT</sequence>
<evidence type="ECO:0000313" key="1">
    <source>
        <dbReference type="EMBL" id="OAQ92529.1"/>
    </source>
</evidence>
<proteinExistence type="predicted"/>
<accession>A0A179HSX5</accession>
<protein>
    <submittedName>
        <fullName evidence="1">Uncharacterized protein</fullName>
    </submittedName>
</protein>
<dbReference type="EMBL" id="LSBI01000003">
    <property type="protein sequence ID" value="OAQ92529.1"/>
    <property type="molecule type" value="Genomic_DNA"/>
</dbReference>